<accession>A0A0K2TC19</accession>
<dbReference type="EMBL" id="HACA01005635">
    <property type="protein sequence ID" value="CDW22996.1"/>
    <property type="molecule type" value="Transcribed_RNA"/>
</dbReference>
<sequence length="82" mass="9654">MVANRQQLLTASPLSQWQLGKIQFICVMQQTFFSQIPQTEKSRELRLDLKEIHMKRGQKSVIMFLHKFWFSLAVWGCNGLLD</sequence>
<proteinExistence type="predicted"/>
<reference evidence="1" key="1">
    <citation type="submission" date="2014-05" db="EMBL/GenBank/DDBJ databases">
        <authorList>
            <person name="Chronopoulou M."/>
        </authorList>
    </citation>
    <scope>NUCLEOTIDE SEQUENCE</scope>
    <source>
        <tissue evidence="1">Whole organism</tissue>
    </source>
</reference>
<dbReference type="AlphaFoldDB" id="A0A0K2TC19"/>
<protein>
    <submittedName>
        <fullName evidence="1">Uncharacterized protein</fullName>
    </submittedName>
</protein>
<name>A0A0K2TC19_LEPSM</name>
<organism evidence="1">
    <name type="scientific">Lepeophtheirus salmonis</name>
    <name type="common">Salmon louse</name>
    <name type="synonym">Caligus salmonis</name>
    <dbReference type="NCBI Taxonomy" id="72036"/>
    <lineage>
        <taxon>Eukaryota</taxon>
        <taxon>Metazoa</taxon>
        <taxon>Ecdysozoa</taxon>
        <taxon>Arthropoda</taxon>
        <taxon>Crustacea</taxon>
        <taxon>Multicrustacea</taxon>
        <taxon>Hexanauplia</taxon>
        <taxon>Copepoda</taxon>
        <taxon>Siphonostomatoida</taxon>
        <taxon>Caligidae</taxon>
        <taxon>Lepeophtheirus</taxon>
    </lineage>
</organism>
<evidence type="ECO:0000313" key="1">
    <source>
        <dbReference type="EMBL" id="CDW22996.1"/>
    </source>
</evidence>